<evidence type="ECO:0000313" key="2">
    <source>
        <dbReference type="EMBL" id="KZT19757.1"/>
    </source>
</evidence>
<feature type="transmembrane region" description="Helical" evidence="1">
    <location>
        <begin position="274"/>
        <end position="292"/>
    </location>
</feature>
<gene>
    <name evidence="2" type="ORF">NEOLEDRAFT_932900</name>
</gene>
<accession>A0A165NK33</accession>
<dbReference type="InParanoid" id="A0A165NK33"/>
<protein>
    <submittedName>
        <fullName evidence="2">Uncharacterized protein</fullName>
    </submittedName>
</protein>
<feature type="transmembrane region" description="Helical" evidence="1">
    <location>
        <begin position="143"/>
        <end position="164"/>
    </location>
</feature>
<feature type="transmembrane region" description="Helical" evidence="1">
    <location>
        <begin position="239"/>
        <end position="262"/>
    </location>
</feature>
<evidence type="ECO:0000313" key="3">
    <source>
        <dbReference type="Proteomes" id="UP000076761"/>
    </source>
</evidence>
<reference evidence="2 3" key="1">
    <citation type="journal article" date="2016" name="Mol. Biol. Evol.">
        <title>Comparative Genomics of Early-Diverging Mushroom-Forming Fungi Provides Insights into the Origins of Lignocellulose Decay Capabilities.</title>
        <authorList>
            <person name="Nagy L.G."/>
            <person name="Riley R."/>
            <person name="Tritt A."/>
            <person name="Adam C."/>
            <person name="Daum C."/>
            <person name="Floudas D."/>
            <person name="Sun H."/>
            <person name="Yadav J.S."/>
            <person name="Pangilinan J."/>
            <person name="Larsson K.H."/>
            <person name="Matsuura K."/>
            <person name="Barry K."/>
            <person name="Labutti K."/>
            <person name="Kuo R."/>
            <person name="Ohm R.A."/>
            <person name="Bhattacharya S.S."/>
            <person name="Shirouzu T."/>
            <person name="Yoshinaga Y."/>
            <person name="Martin F.M."/>
            <person name="Grigoriev I.V."/>
            <person name="Hibbett D.S."/>
        </authorList>
    </citation>
    <scope>NUCLEOTIDE SEQUENCE [LARGE SCALE GENOMIC DNA]</scope>
    <source>
        <strain evidence="2 3">HHB14362 ss-1</strain>
    </source>
</reference>
<feature type="transmembrane region" description="Helical" evidence="1">
    <location>
        <begin position="30"/>
        <end position="54"/>
    </location>
</feature>
<name>A0A165NK33_9AGAM</name>
<dbReference type="EMBL" id="KV425634">
    <property type="protein sequence ID" value="KZT19757.1"/>
    <property type="molecule type" value="Genomic_DNA"/>
</dbReference>
<keyword evidence="1" id="KW-0812">Transmembrane</keyword>
<keyword evidence="3" id="KW-1185">Reference proteome</keyword>
<feature type="transmembrane region" description="Helical" evidence="1">
    <location>
        <begin position="66"/>
        <end position="89"/>
    </location>
</feature>
<dbReference type="AlphaFoldDB" id="A0A165NK33"/>
<keyword evidence="1" id="KW-0472">Membrane</keyword>
<feature type="transmembrane region" description="Helical" evidence="1">
    <location>
        <begin position="198"/>
        <end position="219"/>
    </location>
</feature>
<organism evidence="2 3">
    <name type="scientific">Neolentinus lepideus HHB14362 ss-1</name>
    <dbReference type="NCBI Taxonomy" id="1314782"/>
    <lineage>
        <taxon>Eukaryota</taxon>
        <taxon>Fungi</taxon>
        <taxon>Dikarya</taxon>
        <taxon>Basidiomycota</taxon>
        <taxon>Agaricomycotina</taxon>
        <taxon>Agaricomycetes</taxon>
        <taxon>Gloeophyllales</taxon>
        <taxon>Gloeophyllaceae</taxon>
        <taxon>Neolentinus</taxon>
    </lineage>
</organism>
<evidence type="ECO:0000256" key="1">
    <source>
        <dbReference type="SAM" id="Phobius"/>
    </source>
</evidence>
<sequence>MRLYPTLSVACASYHINHMFTLSHQMAKVLWLWVISVFYGCHMTLFIAASYILWSRWRLSSTQRMLFVLIIILFIMSTAATVIAFTAVFVTADVLIGGPGLHRKKLCDILGCVIDIIADIVNVITDGLVIWRCYIICGRRLSVVTVMIALLVTGTALGWVVFIFDIRAYKMTMGATLSELLTPSNFIWSGYVITYSNISFWTISAVINLLATVSMGCQIRRVSSERKRIYAIPNRTMSLILNLMIESGVIYLVSIFVTIVVWTTGIGSEPGAEIAKILPCIAAFLVGNISHVPRGIHRARQ</sequence>
<feature type="transmembrane region" description="Helical" evidence="1">
    <location>
        <begin position="109"/>
        <end position="131"/>
    </location>
</feature>
<dbReference type="Proteomes" id="UP000076761">
    <property type="component" value="Unassembled WGS sequence"/>
</dbReference>
<keyword evidence="1" id="KW-1133">Transmembrane helix</keyword>
<proteinExistence type="predicted"/>